<reference evidence="2 3" key="1">
    <citation type="submission" date="2019-06" db="EMBL/GenBank/DDBJ databases">
        <authorList>
            <person name="Broberg M."/>
        </authorList>
    </citation>
    <scope>NUCLEOTIDE SEQUENCE [LARGE SCALE GENOMIC DNA]</scope>
</reference>
<evidence type="ECO:0008006" key="4">
    <source>
        <dbReference type="Google" id="ProtNLM"/>
    </source>
</evidence>
<keyword evidence="3" id="KW-1185">Reference proteome</keyword>
<feature type="compositionally biased region" description="Polar residues" evidence="1">
    <location>
        <begin position="184"/>
        <end position="204"/>
    </location>
</feature>
<protein>
    <recommendedName>
        <fullName evidence="4">RRM domain-containing protein</fullName>
    </recommendedName>
</protein>
<evidence type="ECO:0000313" key="2">
    <source>
        <dbReference type="EMBL" id="VUC20202.1"/>
    </source>
</evidence>
<feature type="compositionally biased region" description="Basic and acidic residues" evidence="1">
    <location>
        <begin position="662"/>
        <end position="673"/>
    </location>
</feature>
<sequence>MDVQSRIKKGFRDMFGFVEAVLPTKSGLTFLARFINESSVMNALQTVGNFPVNNLTVSIKPAYKSKWINTGKWRQEPSWHQRFGSTNRPRQESVVGQPPLEPTRSFEQESFKPPPPFMPPNLPAIHPMDNRYMPRPGDPLVPGFFSAQAMAPKAAIPAAPVPGQMPGQGDSVVATRSPPKLLQGESSDIQQKTSNLRVEGSQTKPPAVEVLDDGNSLQGKSAVSVRVALPSDTNVPAPLSPSLDDQFPPENMARTKPNEGAAESEQRDSEPPSHGLDIPLSKMSIDSLIHPTRPGKEKSYGHREDQRSSKNWQLDSQGLDGANSSRIESEPSSQHARGGPDVTSVGDHQKEREQQPRRKKVSEPAESSHCRVPSIFTKEEIKDRKQAWDRIPMPLNPQKVKRRNLPTSSKPASSAPKVHAVEDKPQSPKGKTPTTGENQIPCPNSKSQPPPSQQTKTEQLAGPIEVQPASPRKKRMGKEKQNPQTLTIRENQPGGVENEIASFFGLRPGQKVTIEAHQYRSEQINSPDVSSNPLAKENESGQAAPVNETPPIEQSQSKNKRKKKNKKTKRNQSVSSLARPQVTNSHWEPQKGPETETSTPAGRSSLESEGSSSKMHTPPSEASSGLNPLAADFVSPPAEKPSSDEDSDMSLMFGVFGQLAQNKREQEASRKSSSETIDFEPEKYRRHTCEKESDCQSSSDSPPHVIFTKGKQPEIKPGKGKGKKPMRPVLDSEEAGPSMEKKEGPKADPPSDPSDPGGHGDQPGLVNDSWPTLPPRELLTQDMLLNDAPAAWSKRY</sequence>
<accession>A0ABY6TNL1</accession>
<feature type="compositionally biased region" description="Basic and acidic residues" evidence="1">
    <location>
        <begin position="680"/>
        <end position="694"/>
    </location>
</feature>
<feature type="region of interest" description="Disordered" evidence="1">
    <location>
        <begin position="514"/>
        <end position="796"/>
    </location>
</feature>
<feature type="region of interest" description="Disordered" evidence="1">
    <location>
        <begin position="157"/>
        <end position="215"/>
    </location>
</feature>
<comment type="caution">
    <text evidence="2">The sequence shown here is derived from an EMBL/GenBank/DDBJ whole genome shotgun (WGS) entry which is preliminary data.</text>
</comment>
<gene>
    <name evidence="2" type="ORF">CLO192961_LOCUS15108</name>
</gene>
<feature type="compositionally biased region" description="Low complexity" evidence="1">
    <location>
        <begin position="408"/>
        <end position="417"/>
    </location>
</feature>
<feature type="compositionally biased region" description="Basic and acidic residues" evidence="1">
    <location>
        <begin position="294"/>
        <end position="308"/>
    </location>
</feature>
<feature type="compositionally biased region" description="Basic and acidic residues" evidence="1">
    <location>
        <begin position="377"/>
        <end position="388"/>
    </location>
</feature>
<dbReference type="EMBL" id="CABFNS010000069">
    <property type="protein sequence ID" value="VUC20202.1"/>
    <property type="molecule type" value="Genomic_DNA"/>
</dbReference>
<organism evidence="2 3">
    <name type="scientific">Bionectria ochroleuca</name>
    <name type="common">Gliocladium roseum</name>
    <dbReference type="NCBI Taxonomy" id="29856"/>
    <lineage>
        <taxon>Eukaryota</taxon>
        <taxon>Fungi</taxon>
        <taxon>Dikarya</taxon>
        <taxon>Ascomycota</taxon>
        <taxon>Pezizomycotina</taxon>
        <taxon>Sordariomycetes</taxon>
        <taxon>Hypocreomycetidae</taxon>
        <taxon>Hypocreales</taxon>
        <taxon>Bionectriaceae</taxon>
        <taxon>Clonostachys</taxon>
    </lineage>
</organism>
<feature type="compositionally biased region" description="Polar residues" evidence="1">
    <location>
        <begin position="574"/>
        <end position="587"/>
    </location>
</feature>
<dbReference type="Proteomes" id="UP000766486">
    <property type="component" value="Unassembled WGS sequence"/>
</dbReference>
<feature type="compositionally biased region" description="Basic residues" evidence="1">
    <location>
        <begin position="558"/>
        <end position="570"/>
    </location>
</feature>
<feature type="compositionally biased region" description="Polar residues" evidence="1">
    <location>
        <begin position="432"/>
        <end position="444"/>
    </location>
</feature>
<feature type="compositionally biased region" description="Polar residues" evidence="1">
    <location>
        <begin position="309"/>
        <end position="335"/>
    </location>
</feature>
<feature type="region of interest" description="Disordered" evidence="1">
    <location>
        <begin position="78"/>
        <end position="116"/>
    </location>
</feature>
<feature type="compositionally biased region" description="Polar residues" evidence="1">
    <location>
        <begin position="521"/>
        <end position="533"/>
    </location>
</feature>
<proteinExistence type="predicted"/>
<name>A0ABY6TNL1_BIOOC</name>
<feature type="compositionally biased region" description="Low complexity" evidence="1">
    <location>
        <begin position="604"/>
        <end position="613"/>
    </location>
</feature>
<feature type="compositionally biased region" description="Basic and acidic residues" evidence="1">
    <location>
        <begin position="347"/>
        <end position="369"/>
    </location>
</feature>
<evidence type="ECO:0000313" key="3">
    <source>
        <dbReference type="Proteomes" id="UP000766486"/>
    </source>
</evidence>
<evidence type="ECO:0000256" key="1">
    <source>
        <dbReference type="SAM" id="MobiDB-lite"/>
    </source>
</evidence>
<feature type="region of interest" description="Disordered" evidence="1">
    <location>
        <begin position="231"/>
        <end position="495"/>
    </location>
</feature>